<feature type="compositionally biased region" description="Polar residues" evidence="1">
    <location>
        <begin position="668"/>
        <end position="688"/>
    </location>
</feature>
<feature type="compositionally biased region" description="Low complexity" evidence="1">
    <location>
        <begin position="635"/>
        <end position="648"/>
    </location>
</feature>
<feature type="compositionally biased region" description="Polar residues" evidence="1">
    <location>
        <begin position="735"/>
        <end position="753"/>
    </location>
</feature>
<dbReference type="EMBL" id="KZ819191">
    <property type="protein sequence ID" value="PWZ00852.1"/>
    <property type="molecule type" value="Genomic_DNA"/>
</dbReference>
<dbReference type="InParanoid" id="A0A317XRX6"/>
<feature type="region of interest" description="Disordered" evidence="1">
    <location>
        <begin position="574"/>
        <end position="593"/>
    </location>
</feature>
<accession>A0A317XRX6</accession>
<dbReference type="AlphaFoldDB" id="A0A317XRX6"/>
<keyword evidence="2" id="KW-0472">Membrane</keyword>
<dbReference type="Proteomes" id="UP000246740">
    <property type="component" value="Unassembled WGS sequence"/>
</dbReference>
<feature type="transmembrane region" description="Helical" evidence="2">
    <location>
        <begin position="522"/>
        <end position="547"/>
    </location>
</feature>
<organism evidence="3 4">
    <name type="scientific">Testicularia cyperi</name>
    <dbReference type="NCBI Taxonomy" id="1882483"/>
    <lineage>
        <taxon>Eukaryota</taxon>
        <taxon>Fungi</taxon>
        <taxon>Dikarya</taxon>
        <taxon>Basidiomycota</taxon>
        <taxon>Ustilaginomycotina</taxon>
        <taxon>Ustilaginomycetes</taxon>
        <taxon>Ustilaginales</taxon>
        <taxon>Anthracoideaceae</taxon>
        <taxon>Testicularia</taxon>
    </lineage>
</organism>
<dbReference type="STRING" id="1882483.A0A317XRX6"/>
<reference evidence="3 4" key="1">
    <citation type="journal article" date="2018" name="Mol. Biol. Evol.">
        <title>Broad Genomic Sampling Reveals a Smut Pathogenic Ancestry of the Fungal Clade Ustilaginomycotina.</title>
        <authorList>
            <person name="Kijpornyongpan T."/>
            <person name="Mondo S.J."/>
            <person name="Barry K."/>
            <person name="Sandor L."/>
            <person name="Lee J."/>
            <person name="Lipzen A."/>
            <person name="Pangilinan J."/>
            <person name="LaButti K."/>
            <person name="Hainaut M."/>
            <person name="Henrissat B."/>
            <person name="Grigoriev I.V."/>
            <person name="Spatafora J.W."/>
            <person name="Aime M.C."/>
        </authorList>
    </citation>
    <scope>NUCLEOTIDE SEQUENCE [LARGE SCALE GENOMIC DNA]</scope>
    <source>
        <strain evidence="3 4">MCA 3645</strain>
    </source>
</reference>
<keyword evidence="4" id="KW-1185">Reference proteome</keyword>
<sequence>MTPRREFGLQKHRTASRQTGILTSELCTSADPAALVGAVGQRYAKTEAKIDASLRSGSREIWTIVTSPSDFRTRQWQGSNWLPHSSSAWWFLGVAQHASAKRDQCADAENYELREDVSDGDFCLFIAHICTHGHRPARVDKWKPSIHQSPKPAAVSSSRTAAVLHLLCPRLEYASRSSSAAERQVFVIVVIFDGLRLASHSFDGTHTVIRRWRCHCRKRLPLLAVMPSLRRRSGDAATAVATKIGLVALIWLSLLALVSRADLELSYSVSQQCTPLNITWTPTTSGYPYTIWIMGNRGFVDAYRINSDYQPGATSITFQFVVPAPTSGFNSFVVAVADANGNGNSTRPLGISTPSGSSSSCDPYTATQSWQWAGDATDGNMVPCGNVRFYNIGDRGTRPFTISWVPIQGTPITVQVPDRYATNISTFVYNSNVPFSEGTQFQIVAGDTVGGGSGGASEIYTVGSGGNSSCLSNSGTLQDAITTRALPLATNVATFRGLKGAISTSAATNSGSKGGGGGNVGAIAGGAIGGAIALGVAIGCLIAFLLFRKRQKAKREQARREEDRFVDLDEDFVDSDNADSRRPGQHGAGVSQSYGVSPFVYEATGSDDGAQHPHQSVEMMSRTSGTHSWGGDGMPLSQQLSQSPHSPLTNPSYGELLTAAGIGMARSPSDSQSGAGANSNQSHGSQQAMLPPHDPLAAPQPVFRGVDSRRASSGSGILRLANTDDAEMAAAAELGSSQEAGPLPSKQQMQANQGGSGSRGPGSSRRVVVHADGGPLPQPTSDDEDEEHLDELPPQYGGWLDSNNNSANPSAGGSNQGPTSSSSRPY</sequence>
<evidence type="ECO:0000313" key="3">
    <source>
        <dbReference type="EMBL" id="PWZ00852.1"/>
    </source>
</evidence>
<feature type="compositionally biased region" description="Low complexity" evidence="1">
    <location>
        <begin position="802"/>
        <end position="813"/>
    </location>
</feature>
<feature type="region of interest" description="Disordered" evidence="1">
    <location>
        <begin position="733"/>
        <end position="826"/>
    </location>
</feature>
<evidence type="ECO:0000313" key="4">
    <source>
        <dbReference type="Proteomes" id="UP000246740"/>
    </source>
</evidence>
<protein>
    <submittedName>
        <fullName evidence="3">Uncharacterized protein</fullName>
    </submittedName>
</protein>
<dbReference type="OrthoDB" id="3350153at2759"/>
<feature type="compositionally biased region" description="Polar residues" evidence="1">
    <location>
        <begin position="816"/>
        <end position="826"/>
    </location>
</feature>
<proteinExistence type="predicted"/>
<keyword evidence="2" id="KW-0812">Transmembrane</keyword>
<keyword evidence="2" id="KW-1133">Transmembrane helix</keyword>
<feature type="region of interest" description="Disordered" evidence="1">
    <location>
        <begin position="600"/>
        <end position="701"/>
    </location>
</feature>
<evidence type="ECO:0000256" key="1">
    <source>
        <dbReference type="SAM" id="MobiDB-lite"/>
    </source>
</evidence>
<gene>
    <name evidence="3" type="ORF">BCV70DRAFT_230921</name>
</gene>
<name>A0A317XRX6_9BASI</name>
<evidence type="ECO:0000256" key="2">
    <source>
        <dbReference type="SAM" id="Phobius"/>
    </source>
</evidence>